<comment type="caution">
    <text evidence="1">The sequence shown here is derived from an EMBL/GenBank/DDBJ whole genome shotgun (WGS) entry which is preliminary data.</text>
</comment>
<dbReference type="PANTHER" id="PTHR33746:SF4">
    <property type="entry name" value="RUBRERYTHRIN"/>
    <property type="match status" value="1"/>
</dbReference>
<dbReference type="SUPFAM" id="SSF57802">
    <property type="entry name" value="Rubredoxin-like"/>
    <property type="match status" value="1"/>
</dbReference>
<dbReference type="Gene3D" id="1.20.1260.10">
    <property type="match status" value="1"/>
</dbReference>
<dbReference type="RefSeq" id="WP_012419913.1">
    <property type="nucleotide sequence ID" value="NZ_AP021898.1"/>
</dbReference>
<dbReference type="InterPro" id="IPR009078">
    <property type="entry name" value="Ferritin-like_SF"/>
</dbReference>
<dbReference type="InterPro" id="IPR003251">
    <property type="entry name" value="Rr_diiron-bd_dom"/>
</dbReference>
<evidence type="ECO:0000313" key="2">
    <source>
        <dbReference type="Proteomes" id="UP000235914"/>
    </source>
</evidence>
<dbReference type="Proteomes" id="UP000235914">
    <property type="component" value="Unassembled WGS sequence"/>
</dbReference>
<evidence type="ECO:0000313" key="1">
    <source>
        <dbReference type="EMBL" id="PNC54045.1"/>
    </source>
</evidence>
<accession>A0A2N8IIK9</accession>
<gene>
    <name evidence="1" type="ORF">CXU09_10645</name>
</gene>
<dbReference type="PROSITE" id="PS50905">
    <property type="entry name" value="FERRITIN_LIKE"/>
    <property type="match status" value="1"/>
</dbReference>
<dbReference type="CDD" id="cd01041">
    <property type="entry name" value="Rubrerythrin"/>
    <property type="match status" value="1"/>
</dbReference>
<dbReference type="AlphaFoldDB" id="A0A2N8IIK9"/>
<dbReference type="SMR" id="A0A2N8IIK9"/>
<dbReference type="PANTHER" id="PTHR33746">
    <property type="entry name" value="RUBRERYTHRIN"/>
    <property type="match status" value="1"/>
</dbReference>
<dbReference type="Pfam" id="PF02915">
    <property type="entry name" value="Rubrerythrin"/>
    <property type="match status" value="1"/>
</dbReference>
<dbReference type="OMA" id="CGYTAVD"/>
<organism evidence="1 2">
    <name type="scientific">Akkermansia muciniphila</name>
    <dbReference type="NCBI Taxonomy" id="239935"/>
    <lineage>
        <taxon>Bacteria</taxon>
        <taxon>Pseudomonadati</taxon>
        <taxon>Verrucomicrobiota</taxon>
        <taxon>Verrucomicrobiia</taxon>
        <taxon>Verrucomicrobiales</taxon>
        <taxon>Akkermansiaceae</taxon>
        <taxon>Akkermansia</taxon>
    </lineage>
</organism>
<dbReference type="GO" id="GO:0046872">
    <property type="term" value="F:metal ion binding"/>
    <property type="evidence" value="ECO:0007669"/>
    <property type="project" value="InterPro"/>
</dbReference>
<dbReference type="GO" id="GO:0016491">
    <property type="term" value="F:oxidoreductase activity"/>
    <property type="evidence" value="ECO:0007669"/>
    <property type="project" value="InterPro"/>
</dbReference>
<dbReference type="GeneID" id="60880244"/>
<sequence>MTKTIENLKAAITGESTASATYAAYAAKAAQEGQPLIQKLFEAASKAESVHAANHNKVLEKLGATMEPIDIQIHVGTTAENLKAAIAGETHEFESMYPEFIAVAEEEGQKAAVRSFTWATEAEKEHADFYSVALKALESGDTSSLPRQYWICLVCGDTFKSLEGVDACPLCGTKAEKFLVIG</sequence>
<dbReference type="SUPFAM" id="SSF47240">
    <property type="entry name" value="Ferritin-like"/>
    <property type="match status" value="1"/>
</dbReference>
<reference evidence="1 2" key="1">
    <citation type="journal article" date="2017" name="BMC Genomics">
        <title>Genome sequencing of 39 Akkermansia muciniphila isolates reveals its population structure, genomic and functional diverisity, and global distribution in mammalian gut microbiotas.</title>
        <authorList>
            <person name="Guo X."/>
            <person name="Li S."/>
            <person name="Zhang J."/>
            <person name="Wu F."/>
            <person name="Li X."/>
            <person name="Wu D."/>
            <person name="Zhang M."/>
            <person name="Ou Z."/>
            <person name="Jie Z."/>
            <person name="Yan Q."/>
            <person name="Li P."/>
            <person name="Yi J."/>
            <person name="Peng Y."/>
        </authorList>
    </citation>
    <scope>NUCLEOTIDE SEQUENCE [LARGE SCALE GENOMIC DNA]</scope>
    <source>
        <strain evidence="1 2">GP43</strain>
    </source>
</reference>
<dbReference type="InterPro" id="IPR012347">
    <property type="entry name" value="Ferritin-like"/>
</dbReference>
<dbReference type="EMBL" id="PJKN01000006">
    <property type="protein sequence ID" value="PNC54045.1"/>
    <property type="molecule type" value="Genomic_DNA"/>
</dbReference>
<protein>
    <submittedName>
        <fullName evidence="1">Rubrerythrin</fullName>
    </submittedName>
</protein>
<dbReference type="InterPro" id="IPR052753">
    <property type="entry name" value="Rbr2/Nigerythrin"/>
</dbReference>
<proteinExistence type="predicted"/>
<dbReference type="InterPro" id="IPR048574">
    <property type="entry name" value="RUBY_RBDX"/>
</dbReference>
<dbReference type="InterPro" id="IPR009040">
    <property type="entry name" value="Ferritin-like_diiron"/>
</dbReference>
<dbReference type="Gene3D" id="2.20.28.10">
    <property type="match status" value="1"/>
</dbReference>
<name>A0A2N8IIK9_9BACT</name>
<dbReference type="Pfam" id="PF21349">
    <property type="entry name" value="RUBY_RBDX"/>
    <property type="match status" value="1"/>
</dbReference>